<dbReference type="PANTHER" id="PTHR44809">
    <property type="match status" value="1"/>
</dbReference>
<gene>
    <name evidence="1" type="primary">AVEN_48965_1</name>
    <name evidence="1" type="ORF">CDAR_172271</name>
</gene>
<reference evidence="1 2" key="1">
    <citation type="submission" date="2021-06" db="EMBL/GenBank/DDBJ databases">
        <title>Caerostris darwini draft genome.</title>
        <authorList>
            <person name="Kono N."/>
            <person name="Arakawa K."/>
        </authorList>
    </citation>
    <scope>NUCLEOTIDE SEQUENCE [LARGE SCALE GENOMIC DNA]</scope>
</reference>
<accession>A0AAV4U3C9</accession>
<dbReference type="InterPro" id="IPR052943">
    <property type="entry name" value="TMTC_O-mannosyl-trnsfr"/>
</dbReference>
<dbReference type="PANTHER" id="PTHR44809:SF1">
    <property type="entry name" value="PROTEIN O-MANNOSYL-TRANSFERASE TMTC1"/>
    <property type="match status" value="1"/>
</dbReference>
<organism evidence="1 2">
    <name type="scientific">Caerostris darwini</name>
    <dbReference type="NCBI Taxonomy" id="1538125"/>
    <lineage>
        <taxon>Eukaryota</taxon>
        <taxon>Metazoa</taxon>
        <taxon>Ecdysozoa</taxon>
        <taxon>Arthropoda</taxon>
        <taxon>Chelicerata</taxon>
        <taxon>Arachnida</taxon>
        <taxon>Araneae</taxon>
        <taxon>Araneomorphae</taxon>
        <taxon>Entelegynae</taxon>
        <taxon>Araneoidea</taxon>
        <taxon>Araneidae</taxon>
        <taxon>Caerostris</taxon>
    </lineage>
</organism>
<proteinExistence type="predicted"/>
<dbReference type="Proteomes" id="UP001054837">
    <property type="component" value="Unassembled WGS sequence"/>
</dbReference>
<name>A0AAV4U3C9_9ARAC</name>
<dbReference type="PROSITE" id="PS51257">
    <property type="entry name" value="PROKAR_LIPOPROTEIN"/>
    <property type="match status" value="1"/>
</dbReference>
<dbReference type="AlphaFoldDB" id="A0AAV4U3C9"/>
<protein>
    <submittedName>
        <fullName evidence="1">Uncharacterized protein</fullName>
    </submittedName>
</protein>
<evidence type="ECO:0000313" key="1">
    <source>
        <dbReference type="EMBL" id="GIY52294.1"/>
    </source>
</evidence>
<sequence length="97" mass="10623">MTSKRGVPDWSVFVVVALFASGCYLNSLTGDFVHDDLVAVVGNPDVVGRNPVAALFENDFWGRPMAHPASHKSYRPLTVLTFRDVVICDAVKEVCLD</sequence>
<dbReference type="EMBL" id="BPLQ01010653">
    <property type="protein sequence ID" value="GIY52294.1"/>
    <property type="molecule type" value="Genomic_DNA"/>
</dbReference>
<comment type="caution">
    <text evidence="1">The sequence shown here is derived from an EMBL/GenBank/DDBJ whole genome shotgun (WGS) entry which is preliminary data.</text>
</comment>
<keyword evidence="2" id="KW-1185">Reference proteome</keyword>
<evidence type="ECO:0000313" key="2">
    <source>
        <dbReference type="Proteomes" id="UP001054837"/>
    </source>
</evidence>